<accession>A0A8H5HB49</accession>
<dbReference type="CDD" id="cd03507">
    <property type="entry name" value="Delta12-FADS-like"/>
    <property type="match status" value="1"/>
</dbReference>
<feature type="transmembrane region" description="Helical" evidence="1">
    <location>
        <begin position="207"/>
        <end position="225"/>
    </location>
</feature>
<evidence type="ECO:0000313" key="3">
    <source>
        <dbReference type="EMBL" id="KAF5380068.1"/>
    </source>
</evidence>
<protein>
    <recommendedName>
        <fullName evidence="2">Fatty acid desaturase domain-containing protein</fullName>
    </recommendedName>
</protein>
<reference evidence="3 4" key="1">
    <citation type="journal article" date="2020" name="ISME J.">
        <title>Uncovering the hidden diversity of litter-decomposition mechanisms in mushroom-forming fungi.</title>
        <authorList>
            <person name="Floudas D."/>
            <person name="Bentzer J."/>
            <person name="Ahren D."/>
            <person name="Johansson T."/>
            <person name="Persson P."/>
            <person name="Tunlid A."/>
        </authorList>
    </citation>
    <scope>NUCLEOTIDE SEQUENCE [LARGE SCALE GENOMIC DNA]</scope>
    <source>
        <strain evidence="3 4">CBS 661.87</strain>
    </source>
</reference>
<keyword evidence="1" id="KW-1133">Transmembrane helix</keyword>
<comment type="caution">
    <text evidence="3">The sequence shown here is derived from an EMBL/GenBank/DDBJ whole genome shotgun (WGS) entry which is preliminary data.</text>
</comment>
<feature type="transmembrane region" description="Helical" evidence="1">
    <location>
        <begin position="62"/>
        <end position="84"/>
    </location>
</feature>
<name>A0A8H5HB49_9AGAR</name>
<feature type="domain" description="Fatty acid desaturase" evidence="2">
    <location>
        <begin position="106"/>
        <end position="374"/>
    </location>
</feature>
<organism evidence="3 4">
    <name type="scientific">Tricholomella constricta</name>
    <dbReference type="NCBI Taxonomy" id="117010"/>
    <lineage>
        <taxon>Eukaryota</taxon>
        <taxon>Fungi</taxon>
        <taxon>Dikarya</taxon>
        <taxon>Basidiomycota</taxon>
        <taxon>Agaricomycotina</taxon>
        <taxon>Agaricomycetes</taxon>
        <taxon>Agaricomycetidae</taxon>
        <taxon>Agaricales</taxon>
        <taxon>Tricholomatineae</taxon>
        <taxon>Lyophyllaceae</taxon>
        <taxon>Tricholomella</taxon>
    </lineage>
</organism>
<dbReference type="GO" id="GO:0006629">
    <property type="term" value="P:lipid metabolic process"/>
    <property type="evidence" value="ECO:0007669"/>
    <property type="project" value="InterPro"/>
</dbReference>
<dbReference type="OrthoDB" id="1461976at2759"/>
<sequence length="443" mass="51120">MISLIPSLSQIPAMVFGINLNGPEYEARLKRPFAPPTASLKEIHDAVPKHLLKKNSLKAAAYVLRDIIFTLLLFYFASLIGPWAEADFGGYVTSGSYKILVKSALWLSYYWVQGLVWAGIFCLGHDAGHGTLFESNRLNNIVGFVLHTWLLIPYYAWRSTHHAHHKATASIERDENYVPYTRSEYNLPDEKKATKFDCAEVFEETPIYTLLRMFVMQGFGWWVYLTRNTMGSKMYPPGTNHFNPDSPLFKKEQRKSIIISNIALAAMSVILMYAGPGLFLRYYFVPYLLTNHWIVMFTYLHHSDPTIPHYRRAEWSFLRGAAATVDRPLLGWMGRFFFHNISHDHVAHHFFIKAPFYNGPQITNAIKTVLKEDYNYDSTPTFYALYRSFTQCLFIEEEGDIIFYKNKHGVAARELQQSAMKDIRESGWNPEAQDSDITFPKLD</sequence>
<dbReference type="Pfam" id="PF00487">
    <property type="entry name" value="FA_desaturase"/>
    <property type="match status" value="1"/>
</dbReference>
<proteinExistence type="predicted"/>
<dbReference type="EMBL" id="JAACJP010000014">
    <property type="protein sequence ID" value="KAF5380068.1"/>
    <property type="molecule type" value="Genomic_DNA"/>
</dbReference>
<evidence type="ECO:0000259" key="2">
    <source>
        <dbReference type="Pfam" id="PF00487"/>
    </source>
</evidence>
<evidence type="ECO:0000256" key="1">
    <source>
        <dbReference type="SAM" id="Phobius"/>
    </source>
</evidence>
<dbReference type="AlphaFoldDB" id="A0A8H5HB49"/>
<dbReference type="PANTHER" id="PTHR32100">
    <property type="entry name" value="OMEGA-6 FATTY ACID DESATURASE, CHLOROPLASTIC"/>
    <property type="match status" value="1"/>
</dbReference>
<dbReference type="InterPro" id="IPR005804">
    <property type="entry name" value="FA_desaturase_dom"/>
</dbReference>
<feature type="transmembrane region" description="Helical" evidence="1">
    <location>
        <begin position="257"/>
        <end position="276"/>
    </location>
</feature>
<evidence type="ECO:0000313" key="4">
    <source>
        <dbReference type="Proteomes" id="UP000565441"/>
    </source>
</evidence>
<gene>
    <name evidence="3" type="ORF">D9615_006119</name>
</gene>
<keyword evidence="1" id="KW-0812">Transmembrane</keyword>
<dbReference type="InterPro" id="IPR012171">
    <property type="entry name" value="Fatty_acid_desaturase"/>
</dbReference>
<feature type="transmembrane region" description="Helical" evidence="1">
    <location>
        <begin position="104"/>
        <end position="126"/>
    </location>
</feature>
<feature type="transmembrane region" description="Helical" evidence="1">
    <location>
        <begin position="138"/>
        <end position="157"/>
    </location>
</feature>
<keyword evidence="1" id="KW-0472">Membrane</keyword>
<keyword evidence="4" id="KW-1185">Reference proteome</keyword>
<dbReference type="GO" id="GO:0016491">
    <property type="term" value="F:oxidoreductase activity"/>
    <property type="evidence" value="ECO:0007669"/>
    <property type="project" value="InterPro"/>
</dbReference>
<dbReference type="Proteomes" id="UP000565441">
    <property type="component" value="Unassembled WGS sequence"/>
</dbReference>